<keyword evidence="6" id="KW-0472">Membrane</keyword>
<evidence type="ECO:0000313" key="9">
    <source>
        <dbReference type="Proteomes" id="UP000022645"/>
    </source>
</evidence>
<dbReference type="RefSeq" id="WP_051426920.1">
    <property type="nucleotide sequence ID" value="NZ_JALU01000015.1"/>
</dbReference>
<name>X8IST3_9FIRM</name>
<organism evidence="8 9">
    <name type="scientific">Mogibacterium timidum ATCC 33093</name>
    <dbReference type="NCBI Taxonomy" id="1401079"/>
    <lineage>
        <taxon>Bacteria</taxon>
        <taxon>Bacillati</taxon>
        <taxon>Bacillota</taxon>
        <taxon>Clostridia</taxon>
        <taxon>Peptostreptococcales</taxon>
        <taxon>Anaerovoracaceae</taxon>
        <taxon>Mogibacterium</taxon>
    </lineage>
</organism>
<protein>
    <submittedName>
        <fullName evidence="8">LPXTG cell wall anchor domain protein</fullName>
    </submittedName>
</protein>
<keyword evidence="6" id="KW-0812">Transmembrane</keyword>
<dbReference type="InterPro" id="IPR017502">
    <property type="entry name" value="Sortase_SrtB_target"/>
</dbReference>
<evidence type="ECO:0000256" key="2">
    <source>
        <dbReference type="ARBA" id="ARBA00022512"/>
    </source>
</evidence>
<dbReference type="Pfam" id="PF00746">
    <property type="entry name" value="Gram_pos_anchor"/>
    <property type="match status" value="1"/>
</dbReference>
<comment type="caution">
    <text evidence="8">The sequence shown here is derived from an EMBL/GenBank/DDBJ whole genome shotgun (WGS) entry which is preliminary data.</text>
</comment>
<dbReference type="AlphaFoldDB" id="X8IST3"/>
<keyword evidence="3" id="KW-0964">Secreted</keyword>
<evidence type="ECO:0000256" key="5">
    <source>
        <dbReference type="ARBA" id="ARBA00023088"/>
    </source>
</evidence>
<keyword evidence="5" id="KW-0572">Peptidoglycan-anchor</keyword>
<evidence type="ECO:0000256" key="3">
    <source>
        <dbReference type="ARBA" id="ARBA00022525"/>
    </source>
</evidence>
<evidence type="ECO:0000256" key="1">
    <source>
        <dbReference type="ARBA" id="ARBA00004196"/>
    </source>
</evidence>
<keyword evidence="4" id="KW-0732">Signal</keyword>
<dbReference type="InterPro" id="IPR019931">
    <property type="entry name" value="LPXTG_anchor"/>
</dbReference>
<dbReference type="Proteomes" id="UP000022645">
    <property type="component" value="Unassembled WGS sequence"/>
</dbReference>
<evidence type="ECO:0000259" key="7">
    <source>
        <dbReference type="PROSITE" id="PS50847"/>
    </source>
</evidence>
<dbReference type="Pfam" id="PF09479">
    <property type="entry name" value="Flg_new"/>
    <property type="match status" value="1"/>
</dbReference>
<sequence length="549" mass="61262">MKKAVKKNISLILTLMIILIPLSNTSIVFADEDLSSLHPVHYFMQSKGGGVNLVDKSEEIRKENYWVDLKYSKVESIPVVAGKSIEYFKTLVPKYVLEPKDTAVNQYAKVSTMVDFYCAPEFVNTGIISKWSGLNIFLHPREPQSNPYFQQFSKIPEDRTNPHKFKQSDILTTEETSKPLEKLQVLADIKAKGSIDSKKIDEYKKGDPIDLEFSMNASWFKRYINGFALFSTQVGGMSDEGIQKIYNQYAMSDAQLVFTLDIPNGVTISNNPTAKISGLDGFTANVSREGNTLLVKLRKNEKAKVCKWKDLIEKINSIDTSNINVSISGLKVSNDSNQDSQMTIRGTVSGFYDFATSHTEKFYLPSPEHNNHEELGAGHENCASRYYWSFAAIQDPSGLDKAADSNKPNRISYTFKINKPADNTVTFKDGNATHATVKVENGKSIDNDALVDQSMPSEPTKSGYIFKEWNTQNDGKGTKFTGSTIVNEDMTVYAVYSKNAVPNKPGKPSNNSKLPKTGDDVSVPLYVALLVISGVLLLAVYFRRRKDNI</sequence>
<dbReference type="InterPro" id="IPR013378">
    <property type="entry name" value="InlB-like_B-rpt"/>
</dbReference>
<dbReference type="PROSITE" id="PS50847">
    <property type="entry name" value="GRAM_POS_ANCHORING"/>
    <property type="match status" value="1"/>
</dbReference>
<dbReference type="Gene3D" id="2.60.40.4270">
    <property type="entry name" value="Listeria-Bacteroides repeat domain"/>
    <property type="match status" value="1"/>
</dbReference>
<accession>X8IST3</accession>
<dbReference type="InterPro" id="IPR042229">
    <property type="entry name" value="Listeria/Bacterioides_rpt_sf"/>
</dbReference>
<reference evidence="8 9" key="1">
    <citation type="submission" date="2014-01" db="EMBL/GenBank/DDBJ databases">
        <authorList>
            <person name="Durkin A.S."/>
            <person name="McCorrison J."/>
            <person name="Torralba M."/>
            <person name="Gillis M."/>
            <person name="Haft D.H."/>
            <person name="Methe B."/>
            <person name="Sutton G."/>
            <person name="Nelson K.E."/>
        </authorList>
    </citation>
    <scope>NUCLEOTIDE SEQUENCE [LARGE SCALE GENOMIC DNA]</scope>
    <source>
        <strain evidence="8 9">ATCC 33093</strain>
    </source>
</reference>
<keyword evidence="2" id="KW-0134">Cell wall</keyword>
<proteinExistence type="predicted"/>
<dbReference type="NCBIfam" id="TIGR03063">
    <property type="entry name" value="srtB_target"/>
    <property type="match status" value="1"/>
</dbReference>
<dbReference type="EMBL" id="JALU01000015">
    <property type="protein sequence ID" value="EUC52717.1"/>
    <property type="molecule type" value="Genomic_DNA"/>
</dbReference>
<evidence type="ECO:0000256" key="6">
    <source>
        <dbReference type="SAM" id="Phobius"/>
    </source>
</evidence>
<evidence type="ECO:0000256" key="4">
    <source>
        <dbReference type="ARBA" id="ARBA00022729"/>
    </source>
</evidence>
<dbReference type="NCBIfam" id="TIGR01167">
    <property type="entry name" value="LPXTG_anchor"/>
    <property type="match status" value="1"/>
</dbReference>
<comment type="subcellular location">
    <subcellularLocation>
        <location evidence="1">Cell envelope</location>
    </subcellularLocation>
</comment>
<evidence type="ECO:0000313" key="8">
    <source>
        <dbReference type="EMBL" id="EUC52717.1"/>
    </source>
</evidence>
<dbReference type="GO" id="GO:0030313">
    <property type="term" value="C:cell envelope"/>
    <property type="evidence" value="ECO:0007669"/>
    <property type="project" value="UniProtKB-SubCell"/>
</dbReference>
<feature type="transmembrane region" description="Helical" evidence="6">
    <location>
        <begin position="523"/>
        <end position="542"/>
    </location>
</feature>
<gene>
    <name evidence="8" type="ORF">HMPREF0581_1489</name>
</gene>
<keyword evidence="6" id="KW-1133">Transmembrane helix</keyword>
<feature type="domain" description="Gram-positive cocci surface proteins LPxTG" evidence="7">
    <location>
        <begin position="514"/>
        <end position="549"/>
    </location>
</feature>